<evidence type="ECO:0000256" key="7">
    <source>
        <dbReference type="SAM" id="Phobius"/>
    </source>
</evidence>
<comment type="similarity">
    <text evidence="6">Belongs to the peptidase M48 family.</text>
</comment>
<evidence type="ECO:0000256" key="3">
    <source>
        <dbReference type="ARBA" id="ARBA00022801"/>
    </source>
</evidence>
<dbReference type="Pfam" id="PF01435">
    <property type="entry name" value="Peptidase_M48"/>
    <property type="match status" value="1"/>
</dbReference>
<dbReference type="CDD" id="cd07326">
    <property type="entry name" value="M56_BlaR1_MecR1_like"/>
    <property type="match status" value="1"/>
</dbReference>
<keyword evidence="10" id="KW-1185">Reference proteome</keyword>
<dbReference type="Gene3D" id="3.30.2010.10">
    <property type="entry name" value="Metalloproteases ('zincins'), catalytic domain"/>
    <property type="match status" value="1"/>
</dbReference>
<name>A0ABW8NN53_9GAMM</name>
<dbReference type="EMBL" id="JBBKTX010000027">
    <property type="protein sequence ID" value="MFK4754297.1"/>
    <property type="molecule type" value="Genomic_DNA"/>
</dbReference>
<sequence length="317" mass="35380">MITGSWAFALNLLSMAALLGLACVVLQLLTAPLIQQAGTRAPLEQKWLILSWAVLPWMLTLLLVILGGLSSSVDNNTVQGAPGLIHWHHTEEFAVTAWHSWFLSAVGLWLTFRMGRFAYNQWRIHQRLQLLREQALATPDSTIRILPTRNVVAMTVGYFQADIYLSQGLLDQTTPHQQAIILAHEHAHVRQFDNLSRWLLMLLTCPLPAILRTPVLDRFTLATEQLADSRVTRDTDAADIAETLVNIARLCHQTDRANQAAFVAAEQLRERVSELLTPSRPSALKLSLLPLAMLFTGAAVLSAVDALHHFFDIFLAH</sequence>
<keyword evidence="2" id="KW-0479">Metal-binding</keyword>
<keyword evidence="7" id="KW-0472">Membrane</keyword>
<evidence type="ECO:0000313" key="10">
    <source>
        <dbReference type="Proteomes" id="UP001620597"/>
    </source>
</evidence>
<proteinExistence type="inferred from homology"/>
<evidence type="ECO:0000256" key="1">
    <source>
        <dbReference type="ARBA" id="ARBA00022670"/>
    </source>
</evidence>
<accession>A0ABW8NN53</accession>
<reference evidence="9 10" key="1">
    <citation type="submission" date="2024-03" db="EMBL/GenBank/DDBJ databases">
        <title>High-quality draft genome sequence of Oceanobacter sp. wDCs-4.</title>
        <authorList>
            <person name="Dong C."/>
        </authorList>
    </citation>
    <scope>NUCLEOTIDE SEQUENCE [LARGE SCALE GENOMIC DNA]</scope>
    <source>
        <strain evidence="10">wDCs-4</strain>
    </source>
</reference>
<keyword evidence="7" id="KW-0812">Transmembrane</keyword>
<dbReference type="RefSeq" id="WP_416207204.1">
    <property type="nucleotide sequence ID" value="NZ_JBBKTX010000027.1"/>
</dbReference>
<evidence type="ECO:0000256" key="4">
    <source>
        <dbReference type="ARBA" id="ARBA00022833"/>
    </source>
</evidence>
<evidence type="ECO:0000256" key="6">
    <source>
        <dbReference type="RuleBase" id="RU003983"/>
    </source>
</evidence>
<dbReference type="InterPro" id="IPR052173">
    <property type="entry name" value="Beta-lactam_resp_regulator"/>
</dbReference>
<gene>
    <name evidence="9" type="ORF">WG929_17955</name>
</gene>
<organism evidence="9 10">
    <name type="scientific">Oceanobacter antarcticus</name>
    <dbReference type="NCBI Taxonomy" id="3133425"/>
    <lineage>
        <taxon>Bacteria</taxon>
        <taxon>Pseudomonadati</taxon>
        <taxon>Pseudomonadota</taxon>
        <taxon>Gammaproteobacteria</taxon>
        <taxon>Oceanospirillales</taxon>
        <taxon>Oceanospirillaceae</taxon>
        <taxon>Oceanobacter</taxon>
    </lineage>
</organism>
<feature type="transmembrane region" description="Helical" evidence="7">
    <location>
        <begin position="49"/>
        <end position="73"/>
    </location>
</feature>
<keyword evidence="5 6" id="KW-0482">Metalloprotease</keyword>
<evidence type="ECO:0000259" key="8">
    <source>
        <dbReference type="Pfam" id="PF01435"/>
    </source>
</evidence>
<evidence type="ECO:0000256" key="2">
    <source>
        <dbReference type="ARBA" id="ARBA00022723"/>
    </source>
</evidence>
<feature type="transmembrane region" description="Helical" evidence="7">
    <location>
        <begin position="288"/>
        <end position="311"/>
    </location>
</feature>
<feature type="transmembrane region" description="Helical" evidence="7">
    <location>
        <begin position="93"/>
        <end position="112"/>
    </location>
</feature>
<comment type="caution">
    <text evidence="9">The sequence shown here is derived from an EMBL/GenBank/DDBJ whole genome shotgun (WGS) entry which is preliminary data.</text>
</comment>
<evidence type="ECO:0000256" key="5">
    <source>
        <dbReference type="ARBA" id="ARBA00023049"/>
    </source>
</evidence>
<keyword evidence="7" id="KW-1133">Transmembrane helix</keyword>
<dbReference type="Proteomes" id="UP001620597">
    <property type="component" value="Unassembled WGS sequence"/>
</dbReference>
<dbReference type="PANTHER" id="PTHR34978">
    <property type="entry name" value="POSSIBLE SENSOR-TRANSDUCER PROTEIN BLAR"/>
    <property type="match status" value="1"/>
</dbReference>
<keyword evidence="3 6" id="KW-0378">Hydrolase</keyword>
<protein>
    <submittedName>
        <fullName evidence="9">M56 family metallopeptidase</fullName>
    </submittedName>
</protein>
<feature type="domain" description="Peptidase M48" evidence="8">
    <location>
        <begin position="137"/>
        <end position="204"/>
    </location>
</feature>
<comment type="cofactor">
    <cofactor evidence="6">
        <name>Zn(2+)</name>
        <dbReference type="ChEBI" id="CHEBI:29105"/>
    </cofactor>
    <text evidence="6">Binds 1 zinc ion per subunit.</text>
</comment>
<feature type="transmembrane region" description="Helical" evidence="7">
    <location>
        <begin position="6"/>
        <end position="29"/>
    </location>
</feature>
<keyword evidence="4 6" id="KW-0862">Zinc</keyword>
<dbReference type="InterPro" id="IPR001915">
    <property type="entry name" value="Peptidase_M48"/>
</dbReference>
<dbReference type="PANTHER" id="PTHR34978:SF3">
    <property type="entry name" value="SLR0241 PROTEIN"/>
    <property type="match status" value="1"/>
</dbReference>
<evidence type="ECO:0000313" key="9">
    <source>
        <dbReference type="EMBL" id="MFK4754297.1"/>
    </source>
</evidence>
<keyword evidence="1 6" id="KW-0645">Protease</keyword>